<keyword evidence="2" id="KW-0472">Membrane</keyword>
<sequence length="354" mass="40979">MYNEPEQNGLHSPAIPLSSPQPSAPAPNSHTIMNGTWSRDPTVVASGSEMELVQVEDTNHQAWRHKGYRAFSTWTASSADAFAIRRFGVLHARTILWLQHRISKLESDMEKNDKFCRIQLLPPAQQHLANSGSFVHDEMYRPERVRILEELLPLLEQYDRLLWYHSNLKARPSAPKHVIQNIRNWFEDNKHAIKDEEQQFIERDQDLMAVVSRERTPLRKILEKIPLFKGWRCFHSRKDQDHQYTTHFVSDTTFYYSDTAVDILVTAIILLLGLGMLLGPAWWLQRVETLTQRLEIISLFVPLFTLLLVMVTPVRPFETVAATSAYVLFQGLRYPLTTCQICRRINGVHAARSK</sequence>
<evidence type="ECO:0000256" key="1">
    <source>
        <dbReference type="SAM" id="MobiDB-lite"/>
    </source>
</evidence>
<accession>A0A6G1HDF0</accession>
<organism evidence="4 5">
    <name type="scientific">Aulographum hederae CBS 113979</name>
    <dbReference type="NCBI Taxonomy" id="1176131"/>
    <lineage>
        <taxon>Eukaryota</taxon>
        <taxon>Fungi</taxon>
        <taxon>Dikarya</taxon>
        <taxon>Ascomycota</taxon>
        <taxon>Pezizomycotina</taxon>
        <taxon>Dothideomycetes</taxon>
        <taxon>Pleosporomycetidae</taxon>
        <taxon>Aulographales</taxon>
        <taxon>Aulographaceae</taxon>
    </lineage>
</organism>
<dbReference type="PANTHER" id="PTHR34502">
    <property type="entry name" value="DUF6594 DOMAIN-CONTAINING PROTEIN-RELATED"/>
    <property type="match status" value="1"/>
</dbReference>
<evidence type="ECO:0000259" key="3">
    <source>
        <dbReference type="Pfam" id="PF20237"/>
    </source>
</evidence>
<gene>
    <name evidence="4" type="ORF">K402DRAFT_173849</name>
</gene>
<keyword evidence="2" id="KW-0812">Transmembrane</keyword>
<reference evidence="4" key="1">
    <citation type="journal article" date="2020" name="Stud. Mycol.">
        <title>101 Dothideomycetes genomes: a test case for predicting lifestyles and emergence of pathogens.</title>
        <authorList>
            <person name="Haridas S."/>
            <person name="Albert R."/>
            <person name="Binder M."/>
            <person name="Bloem J."/>
            <person name="Labutti K."/>
            <person name="Salamov A."/>
            <person name="Andreopoulos B."/>
            <person name="Baker S."/>
            <person name="Barry K."/>
            <person name="Bills G."/>
            <person name="Bluhm B."/>
            <person name="Cannon C."/>
            <person name="Castanera R."/>
            <person name="Culley D."/>
            <person name="Daum C."/>
            <person name="Ezra D."/>
            <person name="Gonzalez J."/>
            <person name="Henrissat B."/>
            <person name="Kuo A."/>
            <person name="Liang C."/>
            <person name="Lipzen A."/>
            <person name="Lutzoni F."/>
            <person name="Magnuson J."/>
            <person name="Mondo S."/>
            <person name="Nolan M."/>
            <person name="Ohm R."/>
            <person name="Pangilinan J."/>
            <person name="Park H.-J."/>
            <person name="Ramirez L."/>
            <person name="Alfaro M."/>
            <person name="Sun H."/>
            <person name="Tritt A."/>
            <person name="Yoshinaga Y."/>
            <person name="Zwiers L.-H."/>
            <person name="Turgeon B."/>
            <person name="Goodwin S."/>
            <person name="Spatafora J."/>
            <person name="Crous P."/>
            <person name="Grigoriev I."/>
        </authorList>
    </citation>
    <scope>NUCLEOTIDE SEQUENCE</scope>
    <source>
        <strain evidence="4">CBS 113979</strain>
    </source>
</reference>
<dbReference type="OrthoDB" id="5416037at2759"/>
<proteinExistence type="predicted"/>
<keyword evidence="5" id="KW-1185">Reference proteome</keyword>
<protein>
    <recommendedName>
        <fullName evidence="3">DUF6594 domain-containing protein</fullName>
    </recommendedName>
</protein>
<dbReference type="EMBL" id="ML977140">
    <property type="protein sequence ID" value="KAF1991241.1"/>
    <property type="molecule type" value="Genomic_DNA"/>
</dbReference>
<feature type="compositionally biased region" description="Polar residues" evidence="1">
    <location>
        <begin position="1"/>
        <end position="10"/>
    </location>
</feature>
<feature type="region of interest" description="Disordered" evidence="1">
    <location>
        <begin position="1"/>
        <end position="34"/>
    </location>
</feature>
<evidence type="ECO:0000313" key="4">
    <source>
        <dbReference type="EMBL" id="KAF1991241.1"/>
    </source>
</evidence>
<name>A0A6G1HDF0_9PEZI</name>
<feature type="domain" description="DUF6594" evidence="3">
    <location>
        <begin position="68"/>
        <end position="328"/>
    </location>
</feature>
<dbReference type="Pfam" id="PF20237">
    <property type="entry name" value="DUF6594"/>
    <property type="match status" value="1"/>
</dbReference>
<dbReference type="PANTHER" id="PTHR34502:SF4">
    <property type="entry name" value="DUF6594 DOMAIN-CONTAINING PROTEIN"/>
    <property type="match status" value="1"/>
</dbReference>
<dbReference type="Proteomes" id="UP000800041">
    <property type="component" value="Unassembled WGS sequence"/>
</dbReference>
<keyword evidence="2" id="KW-1133">Transmembrane helix</keyword>
<evidence type="ECO:0000313" key="5">
    <source>
        <dbReference type="Proteomes" id="UP000800041"/>
    </source>
</evidence>
<feature type="transmembrane region" description="Helical" evidence="2">
    <location>
        <begin position="296"/>
        <end position="314"/>
    </location>
</feature>
<evidence type="ECO:0000256" key="2">
    <source>
        <dbReference type="SAM" id="Phobius"/>
    </source>
</evidence>
<dbReference type="AlphaFoldDB" id="A0A6G1HDF0"/>
<dbReference type="InterPro" id="IPR046529">
    <property type="entry name" value="DUF6594"/>
</dbReference>
<feature type="transmembrane region" description="Helical" evidence="2">
    <location>
        <begin position="263"/>
        <end position="284"/>
    </location>
</feature>
<feature type="compositionally biased region" description="Low complexity" evidence="1">
    <location>
        <begin position="12"/>
        <end position="29"/>
    </location>
</feature>